<protein>
    <submittedName>
        <fullName evidence="2">Uncharacterized protein</fullName>
    </submittedName>
</protein>
<proteinExistence type="predicted"/>
<sequence>MGVSSRDEQGTRVPLVEGNTSVGGVVILFPVHVPGTRHDLGDKTNGSKFRSGRALDVMVLSRCKCVSIDCAIVFIGINGLSASGYGWSASTGFYSWGRSWLSIGMDLVQWGWCYVFVTPFLPSHLLFIVVI</sequence>
<dbReference type="AlphaFoldDB" id="A0A0K2TH52"/>
<organism evidence="2">
    <name type="scientific">Lepeophtheirus salmonis</name>
    <name type="common">Salmon louse</name>
    <name type="synonym">Caligus salmonis</name>
    <dbReference type="NCBI Taxonomy" id="72036"/>
    <lineage>
        <taxon>Eukaryota</taxon>
        <taxon>Metazoa</taxon>
        <taxon>Ecdysozoa</taxon>
        <taxon>Arthropoda</taxon>
        <taxon>Crustacea</taxon>
        <taxon>Multicrustacea</taxon>
        <taxon>Hexanauplia</taxon>
        <taxon>Copepoda</taxon>
        <taxon>Siphonostomatoida</taxon>
        <taxon>Caligidae</taxon>
        <taxon>Lepeophtheirus</taxon>
    </lineage>
</organism>
<keyword evidence="1" id="KW-1133">Transmembrane helix</keyword>
<feature type="transmembrane region" description="Helical" evidence="1">
    <location>
        <begin position="66"/>
        <end position="87"/>
    </location>
</feature>
<dbReference type="EMBL" id="HACA01007834">
    <property type="protein sequence ID" value="CDW25195.1"/>
    <property type="molecule type" value="Transcribed_RNA"/>
</dbReference>
<reference evidence="2" key="1">
    <citation type="submission" date="2014-05" db="EMBL/GenBank/DDBJ databases">
        <authorList>
            <person name="Chronopoulou M."/>
        </authorList>
    </citation>
    <scope>NUCLEOTIDE SEQUENCE</scope>
    <source>
        <tissue evidence="2">Whole organism</tissue>
    </source>
</reference>
<evidence type="ECO:0000313" key="2">
    <source>
        <dbReference type="EMBL" id="CDW25195.1"/>
    </source>
</evidence>
<feature type="transmembrane region" description="Helical" evidence="1">
    <location>
        <begin position="107"/>
        <end position="130"/>
    </location>
</feature>
<keyword evidence="1" id="KW-0812">Transmembrane</keyword>
<name>A0A0K2TH52_LEPSM</name>
<evidence type="ECO:0000256" key="1">
    <source>
        <dbReference type="SAM" id="Phobius"/>
    </source>
</evidence>
<accession>A0A0K2TH52</accession>
<keyword evidence="1" id="KW-0472">Membrane</keyword>